<reference evidence="9" key="1">
    <citation type="submission" date="2011-08" db="EMBL/GenBank/DDBJ databases">
        <authorList>
            <person name="Rombauts S."/>
        </authorList>
    </citation>
    <scope>NUCLEOTIDE SEQUENCE</scope>
    <source>
        <strain evidence="9">London</strain>
    </source>
</reference>
<dbReference type="KEGG" id="tut:107368356"/>
<name>T1KY27_TETUR</name>
<keyword evidence="4 7" id="KW-1133">Transmembrane helix</keyword>
<dbReference type="STRING" id="32264.T1KY27"/>
<feature type="compositionally biased region" description="Low complexity" evidence="6">
    <location>
        <begin position="47"/>
        <end position="58"/>
    </location>
</feature>
<dbReference type="GO" id="GO:0016020">
    <property type="term" value="C:membrane"/>
    <property type="evidence" value="ECO:0007669"/>
    <property type="project" value="UniProtKB-SubCell"/>
</dbReference>
<evidence type="ECO:0000256" key="2">
    <source>
        <dbReference type="ARBA" id="ARBA00007743"/>
    </source>
</evidence>
<dbReference type="PANTHER" id="PTHR13558:SF1">
    <property type="entry name" value="TRANSMEMBRANE PROTEIN 134"/>
    <property type="match status" value="1"/>
</dbReference>
<dbReference type="InterPro" id="IPR039714">
    <property type="entry name" value="TMEM134"/>
</dbReference>
<dbReference type="Proteomes" id="UP000015104">
    <property type="component" value="Unassembled WGS sequence"/>
</dbReference>
<dbReference type="eggNOG" id="KOG4753">
    <property type="taxonomic scope" value="Eukaryota"/>
</dbReference>
<dbReference type="InterPro" id="IPR008590">
    <property type="entry name" value="TMEM_230/134"/>
</dbReference>
<keyword evidence="3 7" id="KW-0812">Transmembrane</keyword>
<dbReference type="Pfam" id="PF05915">
    <property type="entry name" value="TMEM_230_134"/>
    <property type="match status" value="1"/>
</dbReference>
<feature type="transmembrane region" description="Helical" evidence="7">
    <location>
        <begin position="140"/>
        <end position="160"/>
    </location>
</feature>
<evidence type="ECO:0000256" key="6">
    <source>
        <dbReference type="SAM" id="MobiDB-lite"/>
    </source>
</evidence>
<sequence length="211" mass="23637">MPPSLEVADNLSEQISSDNNKDQSREGLVINNSIHIQDGDFKSVPESQSSSSSKNQNSGQYTICNEINYGSCEGSSVENKTNQDEVDQAKLTFLNGGNNHKVDKDIESLTTCQSSYQRVDTCETKPRWWRHPKFKENWKIFFAAFGLLIVGIGLIAMGIVVTVLPDIDFQSYVFFIAGAICFIPGAYHVVYLYFAVTGRKGYDFHQLPLFN</sequence>
<evidence type="ECO:0000256" key="1">
    <source>
        <dbReference type="ARBA" id="ARBA00004141"/>
    </source>
</evidence>
<accession>T1KY27</accession>
<reference evidence="8" key="2">
    <citation type="submission" date="2015-06" db="UniProtKB">
        <authorList>
            <consortium name="EnsemblMetazoa"/>
        </authorList>
    </citation>
    <scope>IDENTIFICATION</scope>
</reference>
<feature type="region of interest" description="Disordered" evidence="6">
    <location>
        <begin position="1"/>
        <end position="59"/>
    </location>
</feature>
<comment type="similarity">
    <text evidence="2">Belongs to the TMEM134/TMEM230 family.</text>
</comment>
<dbReference type="OrthoDB" id="6491568at2759"/>
<gene>
    <name evidence="8" type="primary">107368356</name>
</gene>
<evidence type="ECO:0000313" key="8">
    <source>
        <dbReference type="EnsemblMetazoa" id="tetur26g02240.1"/>
    </source>
</evidence>
<dbReference type="PANTHER" id="PTHR13558">
    <property type="entry name" value="TRANSMEMBRANE PROTEIN 134"/>
    <property type="match status" value="1"/>
</dbReference>
<evidence type="ECO:0000256" key="4">
    <source>
        <dbReference type="ARBA" id="ARBA00022989"/>
    </source>
</evidence>
<keyword evidence="9" id="KW-1185">Reference proteome</keyword>
<dbReference type="EMBL" id="CAEY01000699">
    <property type="status" value="NOT_ANNOTATED_CDS"/>
    <property type="molecule type" value="Genomic_DNA"/>
</dbReference>
<organism evidence="8 9">
    <name type="scientific">Tetranychus urticae</name>
    <name type="common">Two-spotted spider mite</name>
    <dbReference type="NCBI Taxonomy" id="32264"/>
    <lineage>
        <taxon>Eukaryota</taxon>
        <taxon>Metazoa</taxon>
        <taxon>Ecdysozoa</taxon>
        <taxon>Arthropoda</taxon>
        <taxon>Chelicerata</taxon>
        <taxon>Arachnida</taxon>
        <taxon>Acari</taxon>
        <taxon>Acariformes</taxon>
        <taxon>Trombidiformes</taxon>
        <taxon>Prostigmata</taxon>
        <taxon>Eleutherengona</taxon>
        <taxon>Raphignathae</taxon>
        <taxon>Tetranychoidea</taxon>
        <taxon>Tetranychidae</taxon>
        <taxon>Tetranychus</taxon>
    </lineage>
</organism>
<comment type="subcellular location">
    <subcellularLocation>
        <location evidence="1">Membrane</location>
        <topology evidence="1">Multi-pass membrane protein</topology>
    </subcellularLocation>
</comment>
<evidence type="ECO:0008006" key="10">
    <source>
        <dbReference type="Google" id="ProtNLM"/>
    </source>
</evidence>
<proteinExistence type="inferred from homology"/>
<dbReference type="EnsemblMetazoa" id="tetur26g02240.1">
    <property type="protein sequence ID" value="tetur26g02240.1"/>
    <property type="gene ID" value="tetur26g02240"/>
</dbReference>
<dbReference type="AlphaFoldDB" id="T1KY27"/>
<feature type="transmembrane region" description="Helical" evidence="7">
    <location>
        <begin position="172"/>
        <end position="194"/>
    </location>
</feature>
<evidence type="ECO:0000256" key="7">
    <source>
        <dbReference type="SAM" id="Phobius"/>
    </source>
</evidence>
<evidence type="ECO:0000313" key="9">
    <source>
        <dbReference type="Proteomes" id="UP000015104"/>
    </source>
</evidence>
<protein>
    <recommendedName>
        <fullName evidence="10">Transmembrane protein 134</fullName>
    </recommendedName>
</protein>
<evidence type="ECO:0000256" key="5">
    <source>
        <dbReference type="ARBA" id="ARBA00023136"/>
    </source>
</evidence>
<keyword evidence="5 7" id="KW-0472">Membrane</keyword>
<evidence type="ECO:0000256" key="3">
    <source>
        <dbReference type="ARBA" id="ARBA00022692"/>
    </source>
</evidence>
<dbReference type="HOGENOM" id="CLU_1306297_0_0_1"/>